<accession>A0A183S994</accession>
<gene>
    <name evidence="10" type="ORF">SSLN_LOCUS792</name>
</gene>
<evidence type="ECO:0000256" key="8">
    <source>
        <dbReference type="RuleBase" id="RU003500"/>
    </source>
</evidence>
<keyword evidence="11" id="KW-1185">Reference proteome</keyword>
<keyword evidence="9" id="KW-0812">Transmembrane</keyword>
<evidence type="ECO:0000256" key="1">
    <source>
        <dbReference type="ARBA" id="ARBA00004498"/>
    </source>
</evidence>
<comment type="subcellular location">
    <subcellularLocation>
        <location evidence="1 8">Secreted</location>
        <location evidence="1 8">Extracellular space</location>
        <location evidence="1 8">Extracellular matrix</location>
    </subcellularLocation>
</comment>
<dbReference type="Pfam" id="PF00110">
    <property type="entry name" value="wnt"/>
    <property type="match status" value="1"/>
</dbReference>
<evidence type="ECO:0000313" key="12">
    <source>
        <dbReference type="WBParaSite" id="SSLN_0000082501-mRNA-1"/>
    </source>
</evidence>
<keyword evidence="4" id="KW-0964">Secreted</keyword>
<dbReference type="GO" id="GO:0005576">
    <property type="term" value="C:extracellular region"/>
    <property type="evidence" value="ECO:0007669"/>
    <property type="project" value="InterPro"/>
</dbReference>
<evidence type="ECO:0000256" key="5">
    <source>
        <dbReference type="ARBA" id="ARBA00022530"/>
    </source>
</evidence>
<dbReference type="STRING" id="70667.A0A183S994"/>
<organism evidence="12">
    <name type="scientific">Schistocephalus solidus</name>
    <name type="common">Tapeworm</name>
    <dbReference type="NCBI Taxonomy" id="70667"/>
    <lineage>
        <taxon>Eukaryota</taxon>
        <taxon>Metazoa</taxon>
        <taxon>Spiralia</taxon>
        <taxon>Lophotrochozoa</taxon>
        <taxon>Platyhelminthes</taxon>
        <taxon>Cestoda</taxon>
        <taxon>Eucestoda</taxon>
        <taxon>Diphyllobothriidea</taxon>
        <taxon>Diphyllobothriidae</taxon>
        <taxon>Schistocephalus</taxon>
    </lineage>
</organism>
<evidence type="ECO:0000256" key="9">
    <source>
        <dbReference type="SAM" id="Phobius"/>
    </source>
</evidence>
<dbReference type="InterPro" id="IPR005817">
    <property type="entry name" value="Wnt"/>
</dbReference>
<evidence type="ECO:0000256" key="7">
    <source>
        <dbReference type="ARBA" id="ARBA00023157"/>
    </source>
</evidence>
<reference evidence="12" key="1">
    <citation type="submission" date="2016-06" db="UniProtKB">
        <authorList>
            <consortium name="WormBaseParasite"/>
        </authorList>
    </citation>
    <scope>IDENTIFICATION</scope>
</reference>
<dbReference type="GO" id="GO:0016055">
    <property type="term" value="P:Wnt signaling pathway"/>
    <property type="evidence" value="ECO:0007669"/>
    <property type="project" value="UniProtKB-KW"/>
</dbReference>
<reference evidence="10 11" key="2">
    <citation type="submission" date="2018-11" db="EMBL/GenBank/DDBJ databases">
        <authorList>
            <consortium name="Pathogen Informatics"/>
        </authorList>
    </citation>
    <scope>NUCLEOTIDE SEQUENCE [LARGE SCALE GENOMIC DNA]</scope>
    <source>
        <strain evidence="10 11">NST_G2</strain>
    </source>
</reference>
<dbReference type="AlphaFoldDB" id="A0A183S994"/>
<comment type="function">
    <text evidence="8">Ligand for members of the frizzled family of seven transmembrane receptors.</text>
</comment>
<protein>
    <recommendedName>
        <fullName evidence="8">Protein Wnt</fullName>
    </recommendedName>
</protein>
<name>A0A183S994_SCHSO</name>
<keyword evidence="9" id="KW-1133">Transmembrane helix</keyword>
<dbReference type="EMBL" id="UYSU01000782">
    <property type="protein sequence ID" value="VDL86232.1"/>
    <property type="molecule type" value="Genomic_DNA"/>
</dbReference>
<sequence>MLPWHRLHEFPVSFYQHKPLCVYAYGLSRSQLSLCHQHFDHMPVIGVGARIGIQQCEEQFKYHHWNCSSAREPFALGSVARHGKYVIFFLALLKSFSFSVHVMEWILRWRAMSVYRAAAAVHLY</sequence>
<evidence type="ECO:0000256" key="6">
    <source>
        <dbReference type="ARBA" id="ARBA00022687"/>
    </source>
</evidence>
<feature type="transmembrane region" description="Helical" evidence="9">
    <location>
        <begin position="85"/>
        <end position="107"/>
    </location>
</feature>
<comment type="similarity">
    <text evidence="2 8">Belongs to the Wnt family.</text>
</comment>
<evidence type="ECO:0000313" key="11">
    <source>
        <dbReference type="Proteomes" id="UP000275846"/>
    </source>
</evidence>
<keyword evidence="7" id="KW-1015">Disulfide bond</keyword>
<keyword evidence="5" id="KW-0272">Extracellular matrix</keyword>
<keyword evidence="9" id="KW-0472">Membrane</keyword>
<dbReference type="Proteomes" id="UP000275846">
    <property type="component" value="Unassembled WGS sequence"/>
</dbReference>
<keyword evidence="6 8" id="KW-0879">Wnt signaling pathway</keyword>
<evidence type="ECO:0000313" key="10">
    <source>
        <dbReference type="EMBL" id="VDL86232.1"/>
    </source>
</evidence>
<evidence type="ECO:0000256" key="4">
    <source>
        <dbReference type="ARBA" id="ARBA00022525"/>
    </source>
</evidence>
<proteinExistence type="inferred from homology"/>
<evidence type="ECO:0000256" key="3">
    <source>
        <dbReference type="ARBA" id="ARBA00022473"/>
    </source>
</evidence>
<evidence type="ECO:0000256" key="2">
    <source>
        <dbReference type="ARBA" id="ARBA00005683"/>
    </source>
</evidence>
<dbReference type="WBParaSite" id="SSLN_0000082501-mRNA-1">
    <property type="protein sequence ID" value="SSLN_0000082501-mRNA-1"/>
    <property type="gene ID" value="SSLN_0000082501"/>
</dbReference>
<keyword evidence="3 8" id="KW-0217">Developmental protein</keyword>
<dbReference type="GO" id="GO:0005102">
    <property type="term" value="F:signaling receptor binding"/>
    <property type="evidence" value="ECO:0007669"/>
    <property type="project" value="InterPro"/>
</dbReference>
<dbReference type="OrthoDB" id="5945655at2759"/>